<dbReference type="OMA" id="YNHTVRS"/>
<gene>
    <name evidence="1" type="ORF">IMG5_137950</name>
</gene>
<reference evidence="1 2" key="1">
    <citation type="submission" date="2011-07" db="EMBL/GenBank/DDBJ databases">
        <authorList>
            <person name="Coyne R."/>
            <person name="Brami D."/>
            <person name="Johnson J."/>
            <person name="Hostetler J."/>
            <person name="Hannick L."/>
            <person name="Clark T."/>
            <person name="Cassidy-Hanley D."/>
            <person name="Inman J."/>
        </authorList>
    </citation>
    <scope>NUCLEOTIDE SEQUENCE [LARGE SCALE GENOMIC DNA]</scope>
    <source>
        <strain evidence="1 2">G5</strain>
    </source>
</reference>
<dbReference type="InParanoid" id="G0QX49"/>
<keyword evidence="2" id="KW-1185">Reference proteome</keyword>
<dbReference type="GeneID" id="14906322"/>
<name>G0QX49_ICHMU</name>
<dbReference type="EMBL" id="GL984032">
    <property type="protein sequence ID" value="EGR30206.1"/>
    <property type="molecule type" value="Genomic_DNA"/>
</dbReference>
<dbReference type="OrthoDB" id="298589at2759"/>
<organism evidence="1 2">
    <name type="scientific">Ichthyophthirius multifiliis</name>
    <name type="common">White spot disease agent</name>
    <name type="synonym">Ich</name>
    <dbReference type="NCBI Taxonomy" id="5932"/>
    <lineage>
        <taxon>Eukaryota</taxon>
        <taxon>Sar</taxon>
        <taxon>Alveolata</taxon>
        <taxon>Ciliophora</taxon>
        <taxon>Intramacronucleata</taxon>
        <taxon>Oligohymenophorea</taxon>
        <taxon>Hymenostomatida</taxon>
        <taxon>Ophryoglenina</taxon>
        <taxon>Ichthyophthirius</taxon>
    </lineage>
</organism>
<accession>G0QX49</accession>
<evidence type="ECO:0000313" key="1">
    <source>
        <dbReference type="EMBL" id="EGR30206.1"/>
    </source>
</evidence>
<dbReference type="STRING" id="857967.G0QX49"/>
<dbReference type="eggNOG" id="ENOG502QWT8">
    <property type="taxonomic scope" value="Eukaryota"/>
</dbReference>
<sequence>MKLSTSTEWLYFHLWKKNSQTGASCPGVFLVDTIIYRWAQPYFWYFTNREGQIIRKTKERIDIQKAQDIFIYNVPQSGIVAQYLVSQNHNQQQQEVIQFEYFNEDQFNIFIHQREKNLNAILQKFIQPKGGVNSLIKISWSPQFCLLYRKTNINKLDNTKVPMNERLCTFEGPEYLAIQDSITSPILSADLEQICVNIVKHIQDISGGNIQISRMVLYFKLDDKNRLWLLFCTGLKVRERFQEYKELNTNTQQIPRMLSPIFKLQKTITKHIIQWEPQ</sequence>
<dbReference type="RefSeq" id="XP_004031802.1">
    <property type="nucleotide sequence ID" value="XM_004031754.1"/>
</dbReference>
<protein>
    <submittedName>
        <fullName evidence="1">Uncharacterized protein</fullName>
    </submittedName>
</protein>
<proteinExistence type="predicted"/>
<evidence type="ECO:0000313" key="2">
    <source>
        <dbReference type="Proteomes" id="UP000008983"/>
    </source>
</evidence>
<dbReference type="AlphaFoldDB" id="G0QX49"/>
<dbReference type="Proteomes" id="UP000008983">
    <property type="component" value="Unassembled WGS sequence"/>
</dbReference>